<dbReference type="GO" id="GO:0009228">
    <property type="term" value="P:thiamine biosynthetic process"/>
    <property type="evidence" value="ECO:0007669"/>
    <property type="project" value="InterPro"/>
</dbReference>
<dbReference type="SFLD" id="SFLDG01081">
    <property type="entry name" value="cleavage_of_the_Ca-Cb_bond_in"/>
    <property type="match status" value="1"/>
</dbReference>
<dbReference type="Pfam" id="PF04055">
    <property type="entry name" value="Radical_SAM"/>
    <property type="match status" value="1"/>
</dbReference>
<keyword evidence="9" id="KW-1185">Reference proteome</keyword>
<keyword evidence="4" id="KW-0479">Metal-binding</keyword>
<dbReference type="RefSeq" id="WP_275844436.1">
    <property type="nucleotide sequence ID" value="NZ_CP135996.1"/>
</dbReference>
<dbReference type="CDD" id="cd01335">
    <property type="entry name" value="Radical_SAM"/>
    <property type="match status" value="1"/>
</dbReference>
<comment type="cofactor">
    <cofactor evidence="1">
        <name>[4Fe-4S] cluster</name>
        <dbReference type="ChEBI" id="CHEBI:49883"/>
    </cofactor>
</comment>
<dbReference type="InterPro" id="IPR010722">
    <property type="entry name" value="BATS_dom"/>
</dbReference>
<reference evidence="8" key="2">
    <citation type="submission" date="2024-06" db="EMBL/GenBank/DDBJ databases">
        <title>Caproicibacterium argilliputei sp. nov, a novel caproic acid producing anaerobic bacterium isolated from pit mud.</title>
        <authorList>
            <person name="Xia S."/>
        </authorList>
    </citation>
    <scope>NUCLEOTIDE SEQUENCE</scope>
    <source>
        <strain evidence="8">ZCY20-5</strain>
    </source>
</reference>
<dbReference type="NCBIfam" id="TIGR02351">
    <property type="entry name" value="thiH"/>
    <property type="match status" value="1"/>
</dbReference>
<gene>
    <name evidence="8" type="primary">thiH</name>
    <name evidence="8" type="ORF">PXC00_04895</name>
</gene>
<evidence type="ECO:0000256" key="2">
    <source>
        <dbReference type="ARBA" id="ARBA00022485"/>
    </source>
</evidence>
<dbReference type="Pfam" id="PF06968">
    <property type="entry name" value="BATS"/>
    <property type="match status" value="1"/>
</dbReference>
<protein>
    <submittedName>
        <fullName evidence="8">2-iminoacetate synthase ThiH</fullName>
    </submittedName>
</protein>
<dbReference type="InterPro" id="IPR012726">
    <property type="entry name" value="ThiH"/>
</dbReference>
<dbReference type="InterPro" id="IPR013785">
    <property type="entry name" value="Aldolase_TIM"/>
</dbReference>
<dbReference type="SFLD" id="SFLDF00301">
    <property type="entry name" value="2-iminoacetate_synthase_(ThiH)"/>
    <property type="match status" value="1"/>
</dbReference>
<dbReference type="SFLD" id="SFLDG01060">
    <property type="entry name" value="BATS_domain_containing"/>
    <property type="match status" value="1"/>
</dbReference>
<evidence type="ECO:0000256" key="3">
    <source>
        <dbReference type="ARBA" id="ARBA00022691"/>
    </source>
</evidence>
<dbReference type="Proteomes" id="UP001300604">
    <property type="component" value="Chromosome"/>
</dbReference>
<reference evidence="8" key="1">
    <citation type="submission" date="2023-09" db="EMBL/GenBank/DDBJ databases">
        <authorList>
            <person name="Zeng C."/>
        </authorList>
    </citation>
    <scope>NUCLEOTIDE SEQUENCE</scope>
    <source>
        <strain evidence="8">ZCY20-5</strain>
    </source>
</reference>
<dbReference type="SUPFAM" id="SSF102114">
    <property type="entry name" value="Radical SAM enzymes"/>
    <property type="match status" value="1"/>
</dbReference>
<dbReference type="GO" id="GO:0051539">
    <property type="term" value="F:4 iron, 4 sulfur cluster binding"/>
    <property type="evidence" value="ECO:0007669"/>
    <property type="project" value="UniProtKB-KW"/>
</dbReference>
<feature type="domain" description="Radical SAM core" evidence="7">
    <location>
        <begin position="72"/>
        <end position="290"/>
    </location>
</feature>
<evidence type="ECO:0000313" key="8">
    <source>
        <dbReference type="EMBL" id="WOC33216.1"/>
    </source>
</evidence>
<dbReference type="SMART" id="SM00876">
    <property type="entry name" value="BATS"/>
    <property type="match status" value="1"/>
</dbReference>
<sequence length="375" mass="42352">MSYYEVYRKYKTFPFQTFFQQTTAADVLRALQKGHKSPRDFLTLLSPAAQEPQVLEAMAQQAHRLTEQNFGRTITLFTPLYLANFCENACVYCGFNRHNTIHRSKLTLAEVEEEGRAIREEGIRHIIILTGESRAATPPTYMADCVRILKKYVDSICIEVYSLTQEEYQMLFEAGVDGFTMFQETYNEDLYPTLHPSGPKHDYRTRIDSPELACRAGYHTVNLGALLGLDDWRKETFLTGMHALYLMNRYPGTDCAVSLPRIRPCVGEGCYRPACDVQDADIVQAVVAYRCCFPRLAITMSTRETPDFRDHLMGLGVTKLSAGSITEVGGHAHPPKTDGQFEISDSRGVAEMSAAIRAHGCQPVYKDWEPLSRDA</sequence>
<dbReference type="SFLD" id="SFLDS00029">
    <property type="entry name" value="Radical_SAM"/>
    <property type="match status" value="1"/>
</dbReference>
<accession>A0AA97DD07</accession>
<evidence type="ECO:0000256" key="6">
    <source>
        <dbReference type="ARBA" id="ARBA00023014"/>
    </source>
</evidence>
<organism evidence="8 9">
    <name type="scientific">Caproicibacterium argilliputei</name>
    <dbReference type="NCBI Taxonomy" id="3030016"/>
    <lineage>
        <taxon>Bacteria</taxon>
        <taxon>Bacillati</taxon>
        <taxon>Bacillota</taxon>
        <taxon>Clostridia</taxon>
        <taxon>Eubacteriales</taxon>
        <taxon>Oscillospiraceae</taxon>
        <taxon>Caproicibacterium</taxon>
    </lineage>
</organism>
<keyword evidence="5" id="KW-0408">Iron</keyword>
<dbReference type="PANTHER" id="PTHR43583:SF1">
    <property type="entry name" value="2-IMINOACETATE SYNTHASE"/>
    <property type="match status" value="1"/>
</dbReference>
<dbReference type="InterPro" id="IPR058240">
    <property type="entry name" value="rSAM_sf"/>
</dbReference>
<evidence type="ECO:0000256" key="4">
    <source>
        <dbReference type="ARBA" id="ARBA00022723"/>
    </source>
</evidence>
<keyword evidence="3" id="KW-0949">S-adenosyl-L-methionine</keyword>
<keyword evidence="2" id="KW-0004">4Fe-4S</keyword>
<dbReference type="EMBL" id="CP135996">
    <property type="protein sequence ID" value="WOC33216.1"/>
    <property type="molecule type" value="Genomic_DNA"/>
</dbReference>
<dbReference type="GO" id="GO:0005506">
    <property type="term" value="F:iron ion binding"/>
    <property type="evidence" value="ECO:0007669"/>
    <property type="project" value="InterPro"/>
</dbReference>
<evidence type="ECO:0000256" key="1">
    <source>
        <dbReference type="ARBA" id="ARBA00001966"/>
    </source>
</evidence>
<dbReference type="Gene3D" id="3.20.20.70">
    <property type="entry name" value="Aldolase class I"/>
    <property type="match status" value="1"/>
</dbReference>
<evidence type="ECO:0000313" key="9">
    <source>
        <dbReference type="Proteomes" id="UP001300604"/>
    </source>
</evidence>
<dbReference type="AlphaFoldDB" id="A0AA97DD07"/>
<evidence type="ECO:0000259" key="7">
    <source>
        <dbReference type="PROSITE" id="PS51918"/>
    </source>
</evidence>
<dbReference type="InterPro" id="IPR007197">
    <property type="entry name" value="rSAM"/>
</dbReference>
<proteinExistence type="predicted"/>
<evidence type="ECO:0000256" key="5">
    <source>
        <dbReference type="ARBA" id="ARBA00023004"/>
    </source>
</evidence>
<keyword evidence="6" id="KW-0411">Iron-sulfur</keyword>
<dbReference type="KEGG" id="carl:PXC00_04895"/>
<dbReference type="PROSITE" id="PS51918">
    <property type="entry name" value="RADICAL_SAM"/>
    <property type="match status" value="1"/>
</dbReference>
<dbReference type="PANTHER" id="PTHR43583">
    <property type="entry name" value="2-IMINOACETATE SYNTHASE"/>
    <property type="match status" value="1"/>
</dbReference>
<name>A0AA97DD07_9FIRM</name>
<dbReference type="InterPro" id="IPR034428">
    <property type="entry name" value="ThiH/NoCL/HydG-like"/>
</dbReference>
<dbReference type="GO" id="GO:0003824">
    <property type="term" value="F:catalytic activity"/>
    <property type="evidence" value="ECO:0007669"/>
    <property type="project" value="InterPro"/>
</dbReference>